<dbReference type="Pfam" id="PF00076">
    <property type="entry name" value="RRM_1"/>
    <property type="match status" value="1"/>
</dbReference>
<dbReference type="PANTHER" id="PTHR23236:SF12">
    <property type="entry name" value="EUKARYOTIC INITIATION FACTOR 4B-RELATED"/>
    <property type="match status" value="1"/>
</dbReference>
<feature type="compositionally biased region" description="Polar residues" evidence="3">
    <location>
        <begin position="9"/>
        <end position="22"/>
    </location>
</feature>
<protein>
    <recommendedName>
        <fullName evidence="4">RRM domain-containing protein</fullName>
    </recommendedName>
</protein>
<keyword evidence="1 2" id="KW-0694">RNA-binding</keyword>
<evidence type="ECO:0000256" key="3">
    <source>
        <dbReference type="SAM" id="MobiDB-lite"/>
    </source>
</evidence>
<evidence type="ECO:0000256" key="2">
    <source>
        <dbReference type="PROSITE-ProRule" id="PRU00176"/>
    </source>
</evidence>
<reference evidence="5 6" key="1">
    <citation type="submission" date="2016-08" db="EMBL/GenBank/DDBJ databases">
        <title>Draft genome sequence of allopolyploid Zygosaccharomyces rouxii.</title>
        <authorList>
            <person name="Watanabe J."/>
            <person name="Uehara K."/>
            <person name="Mogi Y."/>
            <person name="Tsukioka Y."/>
        </authorList>
    </citation>
    <scope>NUCLEOTIDE SEQUENCE [LARGE SCALE GENOMIC DNA]</scope>
    <source>
        <strain evidence="5 6">NBRC 110957</strain>
    </source>
</reference>
<dbReference type="AlphaFoldDB" id="A0A1Q3ADQ9"/>
<dbReference type="OrthoDB" id="4726at2759"/>
<gene>
    <name evidence="5" type="ORF">ZYGR_0AK04080</name>
</gene>
<dbReference type="EMBL" id="BDGX01000037">
    <property type="protein sequence ID" value="GAV53906.1"/>
    <property type="molecule type" value="Genomic_DNA"/>
</dbReference>
<evidence type="ECO:0000313" key="6">
    <source>
        <dbReference type="Proteomes" id="UP000187013"/>
    </source>
</evidence>
<evidence type="ECO:0000259" key="4">
    <source>
        <dbReference type="PROSITE" id="PS50102"/>
    </source>
</evidence>
<dbReference type="PANTHER" id="PTHR23236">
    <property type="entry name" value="EUKARYOTIC TRANSLATION INITIATION FACTOR 4B/4H"/>
    <property type="match status" value="1"/>
</dbReference>
<feature type="domain" description="RRM" evidence="4">
    <location>
        <begin position="82"/>
        <end position="159"/>
    </location>
</feature>
<dbReference type="Gene3D" id="3.30.70.330">
    <property type="match status" value="1"/>
</dbReference>
<dbReference type="GO" id="GO:0008143">
    <property type="term" value="F:poly(A) binding"/>
    <property type="evidence" value="ECO:0007669"/>
    <property type="project" value="TreeGrafter"/>
</dbReference>
<feature type="compositionally biased region" description="Basic residues" evidence="3">
    <location>
        <begin position="218"/>
        <end position="237"/>
    </location>
</feature>
<sequence>MSAEETLQRQEQLGGSSQQVSIESEDKGTASGYEEQLQEREGQSSIDNQLKGLSIEENAEFKEPTKLNREEKYALQIEADARSIFVGNIASDVTPEIIEEHFAECGEIKRITLLHDKHTGVPKGYAYVQFESSEVQEKALHLNGTELKGNKINVYRKRTNLPGYHRYSQYQRPFYYPNQWGYTYSGFPDLKSMNFFPPYPFQPDQQKHFGRFNPSYRGKQRSNYRGGRRGNGQRHFHKYDNCSLQNGQREASDQRHTSENDEQFSSSEKSYDRKPGEESLDSADVQKSKKSN</sequence>
<organism evidence="5 6">
    <name type="scientific">Zygosaccharomyces rouxii</name>
    <dbReference type="NCBI Taxonomy" id="4956"/>
    <lineage>
        <taxon>Eukaryota</taxon>
        <taxon>Fungi</taxon>
        <taxon>Dikarya</taxon>
        <taxon>Ascomycota</taxon>
        <taxon>Saccharomycotina</taxon>
        <taxon>Saccharomycetes</taxon>
        <taxon>Saccharomycetales</taxon>
        <taxon>Saccharomycetaceae</taxon>
        <taxon>Zygosaccharomyces</taxon>
    </lineage>
</organism>
<dbReference type="Proteomes" id="UP000187013">
    <property type="component" value="Unassembled WGS sequence"/>
</dbReference>
<dbReference type="InterPro" id="IPR035979">
    <property type="entry name" value="RBD_domain_sf"/>
</dbReference>
<dbReference type="GO" id="GO:0005737">
    <property type="term" value="C:cytoplasm"/>
    <property type="evidence" value="ECO:0007669"/>
    <property type="project" value="TreeGrafter"/>
</dbReference>
<comment type="caution">
    <text evidence="5">The sequence shown here is derived from an EMBL/GenBank/DDBJ whole genome shotgun (WGS) entry which is preliminary data.</text>
</comment>
<evidence type="ECO:0000313" key="5">
    <source>
        <dbReference type="EMBL" id="GAV53906.1"/>
    </source>
</evidence>
<accession>A0A1Q3ADQ9</accession>
<feature type="region of interest" description="Disordered" evidence="3">
    <location>
        <begin position="204"/>
        <end position="292"/>
    </location>
</feature>
<feature type="compositionally biased region" description="Basic and acidic residues" evidence="3">
    <location>
        <begin position="250"/>
        <end position="259"/>
    </location>
</feature>
<dbReference type="SUPFAM" id="SSF54928">
    <property type="entry name" value="RNA-binding domain, RBD"/>
    <property type="match status" value="1"/>
</dbReference>
<feature type="region of interest" description="Disordered" evidence="3">
    <location>
        <begin position="1"/>
        <end position="51"/>
    </location>
</feature>
<name>A0A1Q3ADQ9_ZYGRO</name>
<proteinExistence type="predicted"/>
<dbReference type="PROSITE" id="PS50102">
    <property type="entry name" value="RRM"/>
    <property type="match status" value="1"/>
</dbReference>
<evidence type="ECO:0000256" key="1">
    <source>
        <dbReference type="ARBA" id="ARBA00022884"/>
    </source>
</evidence>
<dbReference type="InterPro" id="IPR012677">
    <property type="entry name" value="Nucleotide-bd_a/b_plait_sf"/>
</dbReference>
<dbReference type="InterPro" id="IPR000504">
    <property type="entry name" value="RRM_dom"/>
</dbReference>
<dbReference type="SMART" id="SM00360">
    <property type="entry name" value="RRM"/>
    <property type="match status" value="1"/>
</dbReference>